<organism evidence="1 2">
    <name type="scientific">Solirubrobacter phytolaccae</name>
    <dbReference type="NCBI Taxonomy" id="1404360"/>
    <lineage>
        <taxon>Bacteria</taxon>
        <taxon>Bacillati</taxon>
        <taxon>Actinomycetota</taxon>
        <taxon>Thermoleophilia</taxon>
        <taxon>Solirubrobacterales</taxon>
        <taxon>Solirubrobacteraceae</taxon>
        <taxon>Solirubrobacter</taxon>
    </lineage>
</organism>
<accession>A0A9X3N4M1</accession>
<reference evidence="1" key="1">
    <citation type="submission" date="2022-10" db="EMBL/GenBank/DDBJ databases">
        <title>The WGS of Solirubrobacter phytolaccae KCTC 29190.</title>
        <authorList>
            <person name="Jiang Z."/>
        </authorList>
    </citation>
    <scope>NUCLEOTIDE SEQUENCE</scope>
    <source>
        <strain evidence="1">KCTC 29190</strain>
    </source>
</reference>
<dbReference type="EMBL" id="JAPDDP010000006">
    <property type="protein sequence ID" value="MDA0179623.1"/>
    <property type="molecule type" value="Genomic_DNA"/>
</dbReference>
<keyword evidence="2" id="KW-1185">Reference proteome</keyword>
<dbReference type="RefSeq" id="WP_270023920.1">
    <property type="nucleotide sequence ID" value="NZ_JAPDDP010000006.1"/>
</dbReference>
<evidence type="ECO:0000313" key="1">
    <source>
        <dbReference type="EMBL" id="MDA0179623.1"/>
    </source>
</evidence>
<dbReference type="Proteomes" id="UP001147653">
    <property type="component" value="Unassembled WGS sequence"/>
</dbReference>
<dbReference type="AlphaFoldDB" id="A0A9X3N4M1"/>
<comment type="caution">
    <text evidence="1">The sequence shown here is derived from an EMBL/GenBank/DDBJ whole genome shotgun (WGS) entry which is preliminary data.</text>
</comment>
<sequence>MAEAAKKPPLRGEAAYRATRDAIAKSNEAACAAAVRRRAEKETEAVTEIARQDKRDALAARKGWES</sequence>
<evidence type="ECO:0000313" key="2">
    <source>
        <dbReference type="Proteomes" id="UP001147653"/>
    </source>
</evidence>
<name>A0A9X3N4M1_9ACTN</name>
<gene>
    <name evidence="1" type="ORF">OJ997_04890</name>
</gene>
<protein>
    <submittedName>
        <fullName evidence="1">Uncharacterized protein</fullName>
    </submittedName>
</protein>
<proteinExistence type="predicted"/>